<evidence type="ECO:0000313" key="15">
    <source>
        <dbReference type="Proteomes" id="UP001166674"/>
    </source>
</evidence>
<dbReference type="Gene3D" id="1.20.5.3730">
    <property type="match status" value="1"/>
</dbReference>
<evidence type="ECO:0000256" key="3">
    <source>
        <dbReference type="ARBA" id="ARBA00022729"/>
    </source>
</evidence>
<feature type="domain" description="Sushi" evidence="13">
    <location>
        <begin position="754"/>
        <end position="818"/>
    </location>
</feature>
<feature type="domain" description="Sushi" evidence="13">
    <location>
        <begin position="365"/>
        <end position="421"/>
    </location>
</feature>
<evidence type="ECO:0000256" key="1">
    <source>
        <dbReference type="ARBA" id="ARBA00022588"/>
    </source>
</evidence>
<comment type="caution">
    <text evidence="14">The sequence shown here is derived from an EMBL/GenBank/DDBJ whole genome shotgun (WGS) entry which is preliminary data.</text>
</comment>
<keyword evidence="5" id="KW-0391">Immunity</keyword>
<keyword evidence="2 12" id="KW-0768">Sushi</keyword>
<keyword evidence="7 12" id="KW-1015">Disulfide bond</keyword>
<dbReference type="GO" id="GO:0045087">
    <property type="term" value="P:innate immune response"/>
    <property type="evidence" value="ECO:0007669"/>
    <property type="project" value="UniProtKB-KW"/>
</dbReference>
<dbReference type="PROSITE" id="PS50923">
    <property type="entry name" value="SUSHI"/>
    <property type="match status" value="13"/>
</dbReference>
<dbReference type="GO" id="GO:0043159">
    <property type="term" value="C:acrosomal matrix"/>
    <property type="evidence" value="ECO:0007669"/>
    <property type="project" value="UniProtKB-ARBA"/>
</dbReference>
<dbReference type="Gene3D" id="2.10.70.10">
    <property type="entry name" value="Complement Module, domain 1"/>
    <property type="match status" value="14"/>
</dbReference>
<keyword evidence="6" id="KW-0180">Complement pathway</keyword>
<evidence type="ECO:0000256" key="5">
    <source>
        <dbReference type="ARBA" id="ARBA00022859"/>
    </source>
</evidence>
<keyword evidence="8" id="KW-0325">Glycoprotein</keyword>
<feature type="domain" description="Sushi" evidence="13">
    <location>
        <begin position="878"/>
        <end position="935"/>
    </location>
</feature>
<dbReference type="Pfam" id="PF18453">
    <property type="entry name" value="C4bp_oligo"/>
    <property type="match status" value="1"/>
</dbReference>
<keyword evidence="9" id="KW-0278">Fertilization</keyword>
<dbReference type="InterPro" id="IPR050350">
    <property type="entry name" value="Compl-Cell_Adhes-Reg"/>
</dbReference>
<sequence length="992" mass="111318">MPEKQQVTCPTRPPDGTHHRKGEMATWAFCRLWRVSDPTLFQMTLVAALLVAVLGKCGPPPTLSFATPIRELTETEFETATALSYTCRPGYSRTSSSPHVVCKYNGEWSYDTFCIKKRCSNPGDLPNGRVEIKTDLSFGSQIEFSCSEGFILKGSTTNYCDIRGKGVGWSDPFPVCLVVKCQSPPDISHGKHNGGNEDFYTYGSSITYTCDPNFSLIGNASISCTVENKTVGVWSPSPPTCERIFCPKPDVPHGIIVFGFGPVYSYKDSIMFNCRRGFKLRGSNSIRCEADKKWNPSPPVCEPICCPIPELENGRILRTRKRHYTPECTYFYEDVLSYICNEQQELSATCQLDGTWSPKTPSCDQVCNFPPTIAHGRHKQKLNFFKYEFVYECDEGYQLVGEAKLSCSDSQWSSKVPQCKALCLKPEIKNGKLSVDKDQYLEMEATTIQCDSGFGVVGSQRITCSENRTWYPAVPECKWGRYSEGLMGVKPTEKQCRNPGELTNGKVDVMTDFLFGSTIHFSCSKGYILIGSTSSQCEVQGSEVEWSDSLPECVIVKCESPPEIRNGKHGGGDEDLYTYGSSVTYSCDPNFSLIGNATLYCMVENKTLGVWRPNPPICKNIFFYAPVEIFCHQPQIPQGIFISGFKPFYTHKDSIVISCKKGYILRGSNLIHCEAHNEWYPSIPTCEPNGCSELPEIPGAFWEKNAYAQKNQELFEIGTKLKYQCKPGYHPTDELTVTCQQNLVWTSSKGCERMCCPTPNLERIKIVREKRDFTSVCAYASGDFIFYMCEEGFYPASADGKSSCQEDGTWKPQMPECKPGCNFPPSIAHGHHKRVISYNFFKYEIAYECDKGYQLVGEAKLSCSSSQWSPEAPQCKALCLKPEIENGKLSVDKDLYLEMESVTIQCDSGFGVVGSQRITCLQNRTWYPEVPECEWEVPEGCEQVLAGRKLMQGLPSPEDVKMALEMYKLSLESELLELQRYKARQSILEPAL</sequence>
<feature type="domain" description="Sushi" evidence="13">
    <location>
        <begin position="689"/>
        <end position="753"/>
    </location>
</feature>
<dbReference type="PANTHER" id="PTHR19325">
    <property type="entry name" value="COMPLEMENT COMPONENT-RELATED SUSHI DOMAIN-CONTAINING"/>
    <property type="match status" value="1"/>
</dbReference>
<comment type="subcellular location">
    <subcellularLocation>
        <location evidence="10">Cytoplasmic vesicle</location>
        <location evidence="10">Secretory vesicle</location>
        <location evidence="10">Acrosome lumen</location>
    </subcellularLocation>
</comment>
<feature type="disulfide bond" evidence="12">
    <location>
        <begin position="450"/>
        <end position="477"/>
    </location>
</feature>
<proteinExistence type="predicted"/>
<dbReference type="GO" id="GO:0007338">
    <property type="term" value="P:single fertilization"/>
    <property type="evidence" value="ECO:0007669"/>
    <property type="project" value="UniProtKB-KW"/>
</dbReference>
<evidence type="ECO:0000256" key="6">
    <source>
        <dbReference type="ARBA" id="ARBA00022875"/>
    </source>
</evidence>
<feature type="domain" description="Sushi" evidence="13">
    <location>
        <begin position="556"/>
        <end position="620"/>
    </location>
</feature>
<dbReference type="GO" id="GO:0043160">
    <property type="term" value="C:acrosomal lumen"/>
    <property type="evidence" value="ECO:0007669"/>
    <property type="project" value="UniProtKB-SubCell"/>
</dbReference>
<comment type="caution">
    <text evidence="12">Lacks conserved residue(s) required for the propagation of feature annotation.</text>
</comment>
<feature type="disulfide bond" evidence="12">
    <location>
        <begin position="659"/>
        <end position="686"/>
    </location>
</feature>
<feature type="domain" description="Sushi" evidence="13">
    <location>
        <begin position="244"/>
        <end position="303"/>
    </location>
</feature>
<feature type="domain" description="Sushi" evidence="13">
    <location>
        <begin position="819"/>
        <end position="877"/>
    </location>
</feature>
<dbReference type="FunFam" id="2.10.70.10:FF:000115">
    <property type="entry name" value="Zona pellucida sperm-binding protein 3 receptor"/>
    <property type="match status" value="1"/>
</dbReference>
<reference evidence="14" key="1">
    <citation type="submission" date="2020-03" db="EMBL/GenBank/DDBJ databases">
        <title>Studies in the Genomics of Life Span.</title>
        <authorList>
            <person name="Glass D."/>
        </authorList>
    </citation>
    <scope>NUCLEOTIDE SEQUENCE</scope>
    <source>
        <strain evidence="14">SUZIE</strain>
        <tissue evidence="14">Muscle</tissue>
    </source>
</reference>
<feature type="domain" description="Sushi" evidence="13">
    <location>
        <begin position="422"/>
        <end position="479"/>
    </location>
</feature>
<feature type="disulfide bond" evidence="12">
    <location>
        <begin position="906"/>
        <end position="933"/>
    </location>
</feature>
<evidence type="ECO:0000256" key="12">
    <source>
        <dbReference type="PROSITE-ProRule" id="PRU00302"/>
    </source>
</evidence>
<organism evidence="14 15">
    <name type="scientific">Sciurus carolinensis</name>
    <name type="common">Eastern gray squirrel</name>
    <dbReference type="NCBI Taxonomy" id="30640"/>
    <lineage>
        <taxon>Eukaryota</taxon>
        <taxon>Metazoa</taxon>
        <taxon>Chordata</taxon>
        <taxon>Craniata</taxon>
        <taxon>Vertebrata</taxon>
        <taxon>Euteleostomi</taxon>
        <taxon>Mammalia</taxon>
        <taxon>Eutheria</taxon>
        <taxon>Euarchontoglires</taxon>
        <taxon>Glires</taxon>
        <taxon>Rodentia</taxon>
        <taxon>Sciuromorpha</taxon>
        <taxon>Sciuridae</taxon>
        <taxon>Sciurinae</taxon>
        <taxon>Sciurini</taxon>
        <taxon>Sciurus</taxon>
    </lineage>
</organism>
<evidence type="ECO:0000256" key="2">
    <source>
        <dbReference type="ARBA" id="ARBA00022659"/>
    </source>
</evidence>
<dbReference type="FunFam" id="2.10.70.10:FF:000055">
    <property type="entry name" value="Complement decay-accelerating factor, GPI-anchored"/>
    <property type="match status" value="2"/>
</dbReference>
<feature type="disulfide bond" evidence="12">
    <location>
        <begin position="558"/>
        <end position="601"/>
    </location>
</feature>
<keyword evidence="1" id="KW-0399">Innate immunity</keyword>
<dbReference type="Pfam" id="PF00084">
    <property type="entry name" value="Sushi"/>
    <property type="match status" value="14"/>
</dbReference>
<keyword evidence="4" id="KW-0677">Repeat</keyword>
<accession>A0AA41N3J3</accession>
<dbReference type="FunFam" id="2.10.70.10:FF:000070">
    <property type="entry name" value="Complement C3d receptor 2"/>
    <property type="match status" value="1"/>
</dbReference>
<evidence type="ECO:0000256" key="9">
    <source>
        <dbReference type="ARBA" id="ARBA00023279"/>
    </source>
</evidence>
<evidence type="ECO:0000259" key="13">
    <source>
        <dbReference type="PROSITE" id="PS50923"/>
    </source>
</evidence>
<feature type="domain" description="Sushi" evidence="13">
    <location>
        <begin position="55"/>
        <end position="116"/>
    </location>
</feature>
<evidence type="ECO:0000256" key="7">
    <source>
        <dbReference type="ARBA" id="ARBA00023157"/>
    </source>
</evidence>
<dbReference type="SUPFAM" id="SSF57535">
    <property type="entry name" value="Complement control module/SCR domain"/>
    <property type="match status" value="14"/>
</dbReference>
<name>A0AA41N3J3_SCICA</name>
<evidence type="ECO:0000313" key="14">
    <source>
        <dbReference type="EMBL" id="MBZ3882762.1"/>
    </source>
</evidence>
<feature type="domain" description="Sushi" evidence="13">
    <location>
        <begin position="179"/>
        <end position="243"/>
    </location>
</feature>
<dbReference type="Proteomes" id="UP001166674">
    <property type="component" value="Unassembled WGS sequence"/>
</dbReference>
<feature type="disulfide bond" evidence="12">
    <location>
        <begin position="274"/>
        <end position="301"/>
    </location>
</feature>
<feature type="disulfide bond" evidence="12">
    <location>
        <begin position="181"/>
        <end position="224"/>
    </location>
</feature>
<dbReference type="AlphaFoldDB" id="A0AA41N3J3"/>
<feature type="disulfide bond" evidence="12">
    <location>
        <begin position="87"/>
        <end position="114"/>
    </location>
</feature>
<dbReference type="CDD" id="cd00033">
    <property type="entry name" value="CCP"/>
    <property type="match status" value="14"/>
</dbReference>
<evidence type="ECO:0000256" key="10">
    <source>
        <dbReference type="ARBA" id="ARBA00060422"/>
    </source>
</evidence>
<dbReference type="FunFam" id="2.10.70.10:FF:000014">
    <property type="entry name" value="Membrane cofactor protein"/>
    <property type="match status" value="4"/>
</dbReference>
<dbReference type="EMBL" id="JAATJV010383411">
    <property type="protein sequence ID" value="MBZ3882762.1"/>
    <property type="molecule type" value="Genomic_DNA"/>
</dbReference>
<dbReference type="InterPro" id="IPR000436">
    <property type="entry name" value="Sushi_SCR_CCP_dom"/>
</dbReference>
<dbReference type="GO" id="GO:0006958">
    <property type="term" value="P:complement activation, classical pathway"/>
    <property type="evidence" value="ECO:0007669"/>
    <property type="project" value="UniProtKB-KW"/>
</dbReference>
<dbReference type="InterPro" id="IPR035976">
    <property type="entry name" value="Sushi/SCR/CCP_sf"/>
</dbReference>
<evidence type="ECO:0000256" key="4">
    <source>
        <dbReference type="ARBA" id="ARBA00022737"/>
    </source>
</evidence>
<evidence type="ECO:0000256" key="8">
    <source>
        <dbReference type="ARBA" id="ARBA00023180"/>
    </source>
</evidence>
<feature type="domain" description="Sushi" evidence="13">
    <location>
        <begin position="494"/>
        <end position="555"/>
    </location>
</feature>
<evidence type="ECO:0000256" key="11">
    <source>
        <dbReference type="ARBA" id="ARBA00073990"/>
    </source>
</evidence>
<dbReference type="InterPro" id="IPR040514">
    <property type="entry name" value="C4bp_oligo"/>
</dbReference>
<dbReference type="FunFam" id="2.10.70.10:FF:000008">
    <property type="entry name" value="Complement receptor type 1"/>
    <property type="match status" value="1"/>
</dbReference>
<keyword evidence="3" id="KW-0732">Signal</keyword>
<dbReference type="SMART" id="SM00032">
    <property type="entry name" value="CCP"/>
    <property type="match status" value="14"/>
</dbReference>
<dbReference type="PANTHER" id="PTHR19325:SF551">
    <property type="entry name" value="ZONA PELLUCIDA SPERM-BINDING PROTEIN 3 RECEPTOR"/>
    <property type="match status" value="1"/>
</dbReference>
<protein>
    <recommendedName>
        <fullName evidence="11">Zona pellucida sperm-binding protein 3 receptor</fullName>
    </recommendedName>
</protein>
<feature type="domain" description="Sushi" evidence="13">
    <location>
        <begin position="117"/>
        <end position="178"/>
    </location>
</feature>
<gene>
    <name evidence="14" type="ORF">SUZIE_169560</name>
</gene>
<keyword evidence="15" id="KW-1185">Reference proteome</keyword>
<feature type="domain" description="Sushi" evidence="13">
    <location>
        <begin position="629"/>
        <end position="688"/>
    </location>
</feature>